<keyword evidence="3" id="KW-1185">Reference proteome</keyword>
<reference evidence="3" key="1">
    <citation type="journal article" date="2011" name="Science">
        <title>The plant cell wall-decomposing machinery underlies the functional diversity of forest fungi.</title>
        <authorList>
            <person name="Eastwood D.C."/>
            <person name="Floudas D."/>
            <person name="Binder M."/>
            <person name="Majcherczyk A."/>
            <person name="Schneider P."/>
            <person name="Aerts A."/>
            <person name="Asiegbu F.O."/>
            <person name="Baker S.E."/>
            <person name="Barry K."/>
            <person name="Bendiksby M."/>
            <person name="Blumentritt M."/>
            <person name="Coutinho P.M."/>
            <person name="Cullen D."/>
            <person name="de Vries R.P."/>
            <person name="Gathman A."/>
            <person name="Goodell B."/>
            <person name="Henrissat B."/>
            <person name="Ihrmark K."/>
            <person name="Kauserud H."/>
            <person name="Kohler A."/>
            <person name="LaButti K."/>
            <person name="Lapidus A."/>
            <person name="Lavin J.L."/>
            <person name="Lee Y.-H."/>
            <person name="Lindquist E."/>
            <person name="Lilly W."/>
            <person name="Lucas S."/>
            <person name="Morin E."/>
            <person name="Murat C."/>
            <person name="Oguiza J.A."/>
            <person name="Park J."/>
            <person name="Pisabarro A.G."/>
            <person name="Riley R."/>
            <person name="Rosling A."/>
            <person name="Salamov A."/>
            <person name="Schmidt O."/>
            <person name="Schmutz J."/>
            <person name="Skrede I."/>
            <person name="Stenlid J."/>
            <person name="Wiebenga A."/>
            <person name="Xie X."/>
            <person name="Kuees U."/>
            <person name="Hibbett D.S."/>
            <person name="Hoffmeister D."/>
            <person name="Hoegberg N."/>
            <person name="Martin F."/>
            <person name="Grigoriev I.V."/>
            <person name="Watkinson S.C."/>
        </authorList>
    </citation>
    <scope>NUCLEOTIDE SEQUENCE [LARGE SCALE GENOMIC DNA]</scope>
    <source>
        <strain evidence="3">strain S7.3</strain>
    </source>
</reference>
<dbReference type="HOGENOM" id="CLU_080483_4_0_1"/>
<evidence type="ECO:0000313" key="2">
    <source>
        <dbReference type="EMBL" id="EGO04883.1"/>
    </source>
</evidence>
<dbReference type="InterPro" id="IPR025476">
    <property type="entry name" value="Helitron_helicase-like"/>
</dbReference>
<dbReference type="Pfam" id="PF14214">
    <property type="entry name" value="Helitron_like_N"/>
    <property type="match status" value="1"/>
</dbReference>
<organism evidence="3">
    <name type="scientific">Serpula lacrymans var. lacrymans (strain S7.3)</name>
    <name type="common">Dry rot fungus</name>
    <dbReference type="NCBI Taxonomy" id="936435"/>
    <lineage>
        <taxon>Eukaryota</taxon>
        <taxon>Fungi</taxon>
        <taxon>Dikarya</taxon>
        <taxon>Basidiomycota</taxon>
        <taxon>Agaricomycotina</taxon>
        <taxon>Agaricomycetes</taxon>
        <taxon>Agaricomycetidae</taxon>
        <taxon>Boletales</taxon>
        <taxon>Coniophorineae</taxon>
        <taxon>Serpulaceae</taxon>
        <taxon>Serpula</taxon>
    </lineage>
</organism>
<gene>
    <name evidence="2" type="ORF">SERLA73DRAFT_45166</name>
</gene>
<accession>F8PGT1</accession>
<dbReference type="OrthoDB" id="432234at2759"/>
<feature type="domain" description="Helitron helicase-like" evidence="1">
    <location>
        <begin position="4"/>
        <end position="103"/>
    </location>
</feature>
<dbReference type="OMA" id="LCHRNEI"/>
<dbReference type="InParanoid" id="F8PGT1"/>
<feature type="non-terminal residue" evidence="2">
    <location>
        <position position="1"/>
    </location>
</feature>
<name>F8PGT1_SERL3</name>
<dbReference type="AlphaFoldDB" id="F8PGT1"/>
<evidence type="ECO:0000259" key="1">
    <source>
        <dbReference type="Pfam" id="PF14214"/>
    </source>
</evidence>
<dbReference type="Proteomes" id="UP000008063">
    <property type="component" value="Unassembled WGS sequence"/>
</dbReference>
<sequence>KSCCKSLSNKLKLIAKEVKGSTGYKLCHRNEIRALLKSFGTPALFLTLNPCDVHHPLVGILGGLLPEAWQAMSLYEHSVFVANNPAAAAQFFHVMMTHFLQIIA</sequence>
<protein>
    <recommendedName>
        <fullName evidence="1">Helitron helicase-like domain-containing protein</fullName>
    </recommendedName>
</protein>
<dbReference type="EMBL" id="GL945474">
    <property type="protein sequence ID" value="EGO04883.1"/>
    <property type="molecule type" value="Genomic_DNA"/>
</dbReference>
<evidence type="ECO:0000313" key="3">
    <source>
        <dbReference type="Proteomes" id="UP000008063"/>
    </source>
</evidence>
<proteinExistence type="predicted"/>